<reference evidence="2" key="2">
    <citation type="journal article" date="2022" name="Res Sq">
        <title>Comparative Genomics Reveals Insights into the Divergent Evolution of Astigmatic Mites and Household Pest Adaptations.</title>
        <authorList>
            <person name="Xiong Q."/>
            <person name="Wan A.T.-Y."/>
            <person name="Liu X.-Y."/>
            <person name="Fung C.S.-H."/>
            <person name="Xiao X."/>
            <person name="Malainual N."/>
            <person name="Hou J."/>
            <person name="Wang L."/>
            <person name="Wang M."/>
            <person name="Yang K."/>
            <person name="Cui Y."/>
            <person name="Leung E."/>
            <person name="Nong W."/>
            <person name="Shin S.-K."/>
            <person name="Au S."/>
            <person name="Jeong K.Y."/>
            <person name="Chew F.T."/>
            <person name="Hui J."/>
            <person name="Leung T.F."/>
            <person name="Tungtrongchitr A."/>
            <person name="Zhong N."/>
            <person name="Liu Z."/>
            <person name="Tsui S."/>
        </authorList>
    </citation>
    <scope>NUCLEOTIDE SEQUENCE</scope>
    <source>
        <strain evidence="2">Derf</strain>
        <tissue evidence="2">Whole organism</tissue>
    </source>
</reference>
<organism evidence="2 3">
    <name type="scientific">Dermatophagoides farinae</name>
    <name type="common">American house dust mite</name>
    <dbReference type="NCBI Taxonomy" id="6954"/>
    <lineage>
        <taxon>Eukaryota</taxon>
        <taxon>Metazoa</taxon>
        <taxon>Ecdysozoa</taxon>
        <taxon>Arthropoda</taxon>
        <taxon>Chelicerata</taxon>
        <taxon>Arachnida</taxon>
        <taxon>Acari</taxon>
        <taxon>Acariformes</taxon>
        <taxon>Sarcoptiformes</taxon>
        <taxon>Astigmata</taxon>
        <taxon>Psoroptidia</taxon>
        <taxon>Analgoidea</taxon>
        <taxon>Pyroglyphidae</taxon>
        <taxon>Dermatophagoidinae</taxon>
        <taxon>Dermatophagoides</taxon>
    </lineage>
</organism>
<dbReference type="Proteomes" id="UP000790347">
    <property type="component" value="Unassembled WGS sequence"/>
</dbReference>
<feature type="compositionally biased region" description="Polar residues" evidence="1">
    <location>
        <begin position="86"/>
        <end position="95"/>
    </location>
</feature>
<accession>A0A922L0Q2</accession>
<dbReference type="AlphaFoldDB" id="A0A922L0Q2"/>
<dbReference type="EMBL" id="ASGP02000004">
    <property type="protein sequence ID" value="KAH9510804.1"/>
    <property type="molecule type" value="Genomic_DNA"/>
</dbReference>
<proteinExistence type="predicted"/>
<evidence type="ECO:0000256" key="1">
    <source>
        <dbReference type="SAM" id="MobiDB-lite"/>
    </source>
</evidence>
<evidence type="ECO:0000313" key="3">
    <source>
        <dbReference type="Proteomes" id="UP000790347"/>
    </source>
</evidence>
<keyword evidence="3" id="KW-1185">Reference proteome</keyword>
<gene>
    <name evidence="2" type="ORF">DERF_009310</name>
</gene>
<evidence type="ECO:0000313" key="2">
    <source>
        <dbReference type="EMBL" id="KAH9510804.1"/>
    </source>
</evidence>
<reference evidence="2" key="1">
    <citation type="submission" date="2013-05" db="EMBL/GenBank/DDBJ databases">
        <authorList>
            <person name="Yim A.K.Y."/>
            <person name="Chan T.F."/>
            <person name="Ji K.M."/>
            <person name="Liu X.Y."/>
            <person name="Zhou J.W."/>
            <person name="Li R.Q."/>
            <person name="Yang K.Y."/>
            <person name="Li J."/>
            <person name="Li M."/>
            <person name="Law P.T.W."/>
            <person name="Wu Y.L."/>
            <person name="Cai Z.L."/>
            <person name="Qin H."/>
            <person name="Bao Y."/>
            <person name="Leung R.K.K."/>
            <person name="Ng P.K.S."/>
            <person name="Zou J."/>
            <person name="Zhong X.J."/>
            <person name="Ran P.X."/>
            <person name="Zhong N.S."/>
            <person name="Liu Z.G."/>
            <person name="Tsui S.K.W."/>
        </authorList>
    </citation>
    <scope>NUCLEOTIDE SEQUENCE</scope>
    <source>
        <strain evidence="2">Derf</strain>
        <tissue evidence="2">Whole organism</tissue>
    </source>
</reference>
<feature type="region of interest" description="Disordered" evidence="1">
    <location>
        <begin position="80"/>
        <end position="106"/>
    </location>
</feature>
<name>A0A922L0Q2_DERFA</name>
<protein>
    <submittedName>
        <fullName evidence="2">Uncharacterized protein</fullName>
    </submittedName>
</protein>
<sequence>MCDGDDEIGQGLYFDKTIFVNGKGQIRNDNMNVENDNNNWFELKNVHSCMGGLSIADILPLIGHDRDNLYRFMENDDQIILPPKTPSKSQQQNMTDIDDDDDDDGDIIDKLKKSSRPPGAYLVSDGNQLYGVTIVDDQNENFIYGPVTMIIPNVDGQNVLVIERGKLRDVDTNYDEQHTIKFGNFQLQTTNQINLDQILQNNDQNYNVNVGIVSINGFLLIAQNHLNFTEFILILDGGYILTHDIQINWIRANVDQQTIIMNDNQRQEQNVDPVKCTKIGHHEVFICLKGALVYANDDNHINHGDSSTSNHNDNQNRMMMMNLIGTNNAVINYDAFKHFILNGQHRVHRHHE</sequence>
<feature type="compositionally biased region" description="Acidic residues" evidence="1">
    <location>
        <begin position="96"/>
        <end position="106"/>
    </location>
</feature>
<comment type="caution">
    <text evidence="2">The sequence shown here is derived from an EMBL/GenBank/DDBJ whole genome shotgun (WGS) entry which is preliminary data.</text>
</comment>